<evidence type="ECO:0000259" key="8">
    <source>
        <dbReference type="Pfam" id="PF00082"/>
    </source>
</evidence>
<comment type="similarity">
    <text evidence="1 5 6">Belongs to the peptidase S8 family.</text>
</comment>
<evidence type="ECO:0000256" key="5">
    <source>
        <dbReference type="PROSITE-ProRule" id="PRU01240"/>
    </source>
</evidence>
<dbReference type="PANTHER" id="PTHR43806:SF11">
    <property type="entry name" value="CEREVISIN-RELATED"/>
    <property type="match status" value="1"/>
</dbReference>
<dbReference type="PROSITE" id="PS00136">
    <property type="entry name" value="SUBTILASE_ASP"/>
    <property type="match status" value="1"/>
</dbReference>
<evidence type="ECO:0000256" key="7">
    <source>
        <dbReference type="SAM" id="MobiDB-lite"/>
    </source>
</evidence>
<dbReference type="SUPFAM" id="SSF52743">
    <property type="entry name" value="Subtilisin-like"/>
    <property type="match status" value="1"/>
</dbReference>
<dbReference type="PANTHER" id="PTHR43806">
    <property type="entry name" value="PEPTIDASE S8"/>
    <property type="match status" value="1"/>
</dbReference>
<feature type="active site" description="Charge relay system" evidence="5">
    <location>
        <position position="361"/>
    </location>
</feature>
<dbReference type="PROSITE" id="PS00137">
    <property type="entry name" value="SUBTILASE_HIS"/>
    <property type="match status" value="1"/>
</dbReference>
<dbReference type="InterPro" id="IPR034193">
    <property type="entry name" value="PCSK9_ProteinaseK-like"/>
</dbReference>
<feature type="compositionally biased region" description="Pro residues" evidence="7">
    <location>
        <begin position="573"/>
        <end position="587"/>
    </location>
</feature>
<dbReference type="InterPro" id="IPR000209">
    <property type="entry name" value="Peptidase_S8/S53_dom"/>
</dbReference>
<dbReference type="Pfam" id="PF00082">
    <property type="entry name" value="Peptidase_S8"/>
    <property type="match status" value="1"/>
</dbReference>
<keyword evidence="3 5" id="KW-0378">Hydrolase</keyword>
<keyword evidence="2 5" id="KW-0645">Protease</keyword>
<comment type="caution">
    <text evidence="9">The sequence shown here is derived from an EMBL/GenBank/DDBJ whole genome shotgun (WGS) entry which is preliminary data.</text>
</comment>
<evidence type="ECO:0000256" key="6">
    <source>
        <dbReference type="RuleBase" id="RU003355"/>
    </source>
</evidence>
<dbReference type="Proteomes" id="UP001501788">
    <property type="component" value="Unassembled WGS sequence"/>
</dbReference>
<evidence type="ECO:0000256" key="2">
    <source>
        <dbReference type="ARBA" id="ARBA00022670"/>
    </source>
</evidence>
<dbReference type="RefSeq" id="WP_345063672.1">
    <property type="nucleotide sequence ID" value="NZ_BAABEX010000011.1"/>
</dbReference>
<gene>
    <name evidence="9" type="ORF">GCM10023090_18220</name>
</gene>
<dbReference type="CDD" id="cd04077">
    <property type="entry name" value="Peptidases_S8_PCSK9_ProteinaseK_like"/>
    <property type="match status" value="1"/>
</dbReference>
<accession>A0ABP8L7W0</accession>
<evidence type="ECO:0000256" key="3">
    <source>
        <dbReference type="ARBA" id="ARBA00022801"/>
    </source>
</evidence>
<sequence>MSGATVFLDLNGNLEQDDGEPTGLSDEQGRFEVAASAGQVGPNATWVARVSPVAHDSADGGLDLRAADRVAAPLVAWSDGQPSQVLITPLSTLAFAAQRWEQLSPEQAALRAQHLAGMPQWAPADYAEGTSEQPILQARRTADAWGQAVQTVRNAVADDLDLLQDQVLAQAYAMLVEQADAWRAGESINADAGSTKSAVYGAGPSIGPGPGPTTRSFVVMFKDSVANPTTQAQELMRGRGGQIRQVYTRVAKGFAATLPAAAADAFAQAMAQHPAVESLDDDIRMSTQQTVQTGATWGLDRTDQRLLPLSGSYSYTSTGIGVNAYVVDTGILSAHTTFGSRVRGGYSAIVDGRGTQDCNGHGTHVAGTIGSSTWGMAKGVALYPVRVLDCTGSGSMSGVLAGLDWIAINAVRPAVVNMSLGGAASSTIDNAVAQLAARGIAVVAAAGNSGADACTASPARAPAAITVAATTNTDARASYSNWGTCVDVFAPGTSITSAWSTSPTASNTISGTSMAAPHVTGWAALWLQRNPTGTPAQLADAIKATATTARVTDPRAGTPNLLLFSGSTSSTPSPAPSPTPTPAPTPSPSLRLVSVSGFMAVSARTATGWKAGVTVTVRDSRGVLVPGAVVTGAFSAGGSSVSCTTATNGQCAVQTTNLSSQTAQISYTVRGITGTGLSYDPARALISTITIRRP</sequence>
<dbReference type="Gene3D" id="3.40.50.200">
    <property type="entry name" value="Peptidase S8/S53 domain"/>
    <property type="match status" value="1"/>
</dbReference>
<dbReference type="SUPFAM" id="SSF54897">
    <property type="entry name" value="Protease propeptides/inhibitors"/>
    <property type="match status" value="1"/>
</dbReference>
<keyword evidence="10" id="KW-1185">Reference proteome</keyword>
<dbReference type="InterPro" id="IPR050131">
    <property type="entry name" value="Peptidase_S8_subtilisin-like"/>
</dbReference>
<evidence type="ECO:0000256" key="4">
    <source>
        <dbReference type="ARBA" id="ARBA00022825"/>
    </source>
</evidence>
<dbReference type="PROSITE" id="PS51892">
    <property type="entry name" value="SUBTILASE"/>
    <property type="match status" value="1"/>
</dbReference>
<feature type="region of interest" description="Disordered" evidence="7">
    <location>
        <begin position="561"/>
        <end position="588"/>
    </location>
</feature>
<reference evidence="10" key="1">
    <citation type="journal article" date="2019" name="Int. J. Syst. Evol. Microbiol.">
        <title>The Global Catalogue of Microorganisms (GCM) 10K type strain sequencing project: providing services to taxonomists for standard genome sequencing and annotation.</title>
        <authorList>
            <consortium name="The Broad Institute Genomics Platform"/>
            <consortium name="The Broad Institute Genome Sequencing Center for Infectious Disease"/>
            <person name="Wu L."/>
            <person name="Ma J."/>
        </authorList>
    </citation>
    <scope>NUCLEOTIDE SEQUENCE [LARGE SCALE GENOMIC DNA]</scope>
    <source>
        <strain evidence="10">JCM 31890</strain>
    </source>
</reference>
<dbReference type="PROSITE" id="PS00138">
    <property type="entry name" value="SUBTILASE_SER"/>
    <property type="match status" value="1"/>
</dbReference>
<dbReference type="InterPro" id="IPR022398">
    <property type="entry name" value="Peptidase_S8_His-AS"/>
</dbReference>
<dbReference type="Gene3D" id="3.30.70.80">
    <property type="entry name" value="Peptidase S8 propeptide/proteinase inhibitor I9"/>
    <property type="match status" value="1"/>
</dbReference>
<dbReference type="InterPro" id="IPR036852">
    <property type="entry name" value="Peptidase_S8/S53_dom_sf"/>
</dbReference>
<evidence type="ECO:0000256" key="1">
    <source>
        <dbReference type="ARBA" id="ARBA00011073"/>
    </source>
</evidence>
<feature type="active site" description="Charge relay system" evidence="5">
    <location>
        <position position="513"/>
    </location>
</feature>
<dbReference type="PRINTS" id="PR00723">
    <property type="entry name" value="SUBTILISIN"/>
</dbReference>
<protein>
    <recommendedName>
        <fullName evidence="8">Peptidase S8/S53 domain-containing protein</fullName>
    </recommendedName>
</protein>
<dbReference type="InterPro" id="IPR015500">
    <property type="entry name" value="Peptidase_S8_subtilisin-rel"/>
</dbReference>
<dbReference type="InterPro" id="IPR037045">
    <property type="entry name" value="S8pro/Inhibitor_I9_sf"/>
</dbReference>
<evidence type="ECO:0000313" key="10">
    <source>
        <dbReference type="Proteomes" id="UP001501788"/>
    </source>
</evidence>
<organism evidence="9 10">
    <name type="scientific">Acidovorax lacteus</name>
    <dbReference type="NCBI Taxonomy" id="1924988"/>
    <lineage>
        <taxon>Bacteria</taxon>
        <taxon>Pseudomonadati</taxon>
        <taxon>Pseudomonadota</taxon>
        <taxon>Betaproteobacteria</taxon>
        <taxon>Burkholderiales</taxon>
        <taxon>Comamonadaceae</taxon>
        <taxon>Acidovorax</taxon>
    </lineage>
</organism>
<dbReference type="InterPro" id="IPR023827">
    <property type="entry name" value="Peptidase_S8_Asp-AS"/>
</dbReference>
<evidence type="ECO:0000313" key="9">
    <source>
        <dbReference type="EMBL" id="GAA4424514.1"/>
    </source>
</evidence>
<keyword evidence="4 5" id="KW-0720">Serine protease</keyword>
<dbReference type="EMBL" id="BAABEX010000011">
    <property type="protein sequence ID" value="GAA4424514.1"/>
    <property type="molecule type" value="Genomic_DNA"/>
</dbReference>
<name>A0ABP8L7W0_9BURK</name>
<feature type="active site" description="Charge relay system" evidence="5">
    <location>
        <position position="328"/>
    </location>
</feature>
<dbReference type="InterPro" id="IPR023828">
    <property type="entry name" value="Peptidase_S8_Ser-AS"/>
</dbReference>
<feature type="domain" description="Peptidase S8/S53" evidence="8">
    <location>
        <begin position="326"/>
        <end position="549"/>
    </location>
</feature>
<proteinExistence type="inferred from homology"/>